<keyword evidence="1" id="KW-1133">Transmembrane helix</keyword>
<dbReference type="Proteomes" id="UP000789423">
    <property type="component" value="Unassembled WGS sequence"/>
</dbReference>
<evidence type="ECO:0000313" key="3">
    <source>
        <dbReference type="Proteomes" id="UP000789423"/>
    </source>
</evidence>
<evidence type="ECO:0000313" key="2">
    <source>
        <dbReference type="EMBL" id="CAG9612421.1"/>
    </source>
</evidence>
<keyword evidence="1" id="KW-0812">Transmembrane</keyword>
<feature type="transmembrane region" description="Helical" evidence="1">
    <location>
        <begin position="102"/>
        <end position="121"/>
    </location>
</feature>
<name>A0ABM8Y9V1_9BACI</name>
<gene>
    <name evidence="2" type="ORF">BACCIP111899_01597</name>
</gene>
<protein>
    <submittedName>
        <fullName evidence="2">Uncharacterized protein</fullName>
    </submittedName>
</protein>
<dbReference type="RefSeq" id="WP_230574608.1">
    <property type="nucleotide sequence ID" value="NZ_CAKJTI010000006.1"/>
</dbReference>
<keyword evidence="1" id="KW-0472">Membrane</keyword>
<feature type="transmembrane region" description="Helical" evidence="1">
    <location>
        <begin position="133"/>
        <end position="151"/>
    </location>
</feature>
<accession>A0ABM8Y9V1</accession>
<reference evidence="2 3" key="1">
    <citation type="submission" date="2021-10" db="EMBL/GenBank/DDBJ databases">
        <authorList>
            <person name="Criscuolo A."/>
        </authorList>
    </citation>
    <scope>NUCLEOTIDE SEQUENCE [LARGE SCALE GENOMIC DNA]</scope>
    <source>
        <strain evidence="3">CIP 111899</strain>
    </source>
</reference>
<proteinExistence type="predicted"/>
<evidence type="ECO:0000256" key="1">
    <source>
        <dbReference type="SAM" id="Phobius"/>
    </source>
</evidence>
<organism evidence="2 3">
    <name type="scientific">Bacillus rhizoplanae</name>
    <dbReference type="NCBI Taxonomy" id="2880966"/>
    <lineage>
        <taxon>Bacteria</taxon>
        <taxon>Bacillati</taxon>
        <taxon>Bacillota</taxon>
        <taxon>Bacilli</taxon>
        <taxon>Bacillales</taxon>
        <taxon>Bacillaceae</taxon>
        <taxon>Bacillus</taxon>
    </lineage>
</organism>
<keyword evidence="3" id="KW-1185">Reference proteome</keyword>
<sequence>MAETISIKDFMSGDYGAKKRLKKVKKNIKKYAPVAVRVTIILGSSILFSQIVDIPVFASGGVDAPVFNDVTPDSGLQNYVDGQLYSRVTHAFEPVAYLIKAIAYPIASIVAMGGGLFCIIGNKEKGFSLIQQAGIGYIIVQMIPLLMKLLVEIAKSI</sequence>
<dbReference type="EMBL" id="CAKJTI010000006">
    <property type="protein sequence ID" value="CAG9612421.1"/>
    <property type="molecule type" value="Genomic_DNA"/>
</dbReference>
<comment type="caution">
    <text evidence="2">The sequence shown here is derived from an EMBL/GenBank/DDBJ whole genome shotgun (WGS) entry which is preliminary data.</text>
</comment>